<reference evidence="1" key="2">
    <citation type="journal article" date="2015" name="Fish Shellfish Immunol.">
        <title>Early steps in the European eel (Anguilla anguilla)-Vibrio vulnificus interaction in the gills: Role of the RtxA13 toxin.</title>
        <authorList>
            <person name="Callol A."/>
            <person name="Pajuelo D."/>
            <person name="Ebbesson L."/>
            <person name="Teles M."/>
            <person name="MacKenzie S."/>
            <person name="Amaro C."/>
        </authorList>
    </citation>
    <scope>NUCLEOTIDE SEQUENCE</scope>
</reference>
<dbReference type="AlphaFoldDB" id="A0A0E9WCT1"/>
<accession>A0A0E9WCT1</accession>
<dbReference type="EMBL" id="GBXM01020461">
    <property type="protein sequence ID" value="JAH88116.1"/>
    <property type="molecule type" value="Transcribed_RNA"/>
</dbReference>
<organism evidence="1">
    <name type="scientific">Anguilla anguilla</name>
    <name type="common">European freshwater eel</name>
    <name type="synonym">Muraena anguilla</name>
    <dbReference type="NCBI Taxonomy" id="7936"/>
    <lineage>
        <taxon>Eukaryota</taxon>
        <taxon>Metazoa</taxon>
        <taxon>Chordata</taxon>
        <taxon>Craniata</taxon>
        <taxon>Vertebrata</taxon>
        <taxon>Euteleostomi</taxon>
        <taxon>Actinopterygii</taxon>
        <taxon>Neopterygii</taxon>
        <taxon>Teleostei</taxon>
        <taxon>Anguilliformes</taxon>
        <taxon>Anguillidae</taxon>
        <taxon>Anguilla</taxon>
    </lineage>
</organism>
<name>A0A0E9WCT1_ANGAN</name>
<proteinExistence type="predicted"/>
<reference evidence="1" key="1">
    <citation type="submission" date="2014-11" db="EMBL/GenBank/DDBJ databases">
        <authorList>
            <person name="Amaro Gonzalez C."/>
        </authorList>
    </citation>
    <scope>NUCLEOTIDE SEQUENCE</scope>
</reference>
<protein>
    <submittedName>
        <fullName evidence="1">Uncharacterized protein</fullName>
    </submittedName>
</protein>
<sequence>MFYSRIKSDSILYDNLKFGFNLYVELGSDYTRLYLVPSFLNICSRALALLLNLSSVKNPEGRRLTTIIHAFHAWLTWIVHRQL</sequence>
<evidence type="ECO:0000313" key="1">
    <source>
        <dbReference type="EMBL" id="JAH88116.1"/>
    </source>
</evidence>